<evidence type="ECO:0000313" key="3">
    <source>
        <dbReference type="EMBL" id="MFC5723921.1"/>
    </source>
</evidence>
<sequence>MKPRALNDAAWRKSTYSKGGNPNDCVEVADHLPGTVPVRDSKHPGGPVILFGDSAWSNFVSRVAAADGVSA</sequence>
<protein>
    <submittedName>
        <fullName evidence="3">DUF397 domain-containing protein</fullName>
    </submittedName>
</protein>
<dbReference type="InterPro" id="IPR007278">
    <property type="entry name" value="DUF397"/>
</dbReference>
<reference evidence="4" key="1">
    <citation type="journal article" date="2019" name="Int. J. Syst. Evol. Microbiol.">
        <title>The Global Catalogue of Microorganisms (GCM) 10K type strain sequencing project: providing services to taxonomists for standard genome sequencing and annotation.</title>
        <authorList>
            <consortium name="The Broad Institute Genomics Platform"/>
            <consortium name="The Broad Institute Genome Sequencing Center for Infectious Disease"/>
            <person name="Wu L."/>
            <person name="Ma J."/>
        </authorList>
    </citation>
    <scope>NUCLEOTIDE SEQUENCE [LARGE SCALE GENOMIC DNA]</scope>
    <source>
        <strain evidence="4">CGMCC 4.7304</strain>
    </source>
</reference>
<dbReference type="Proteomes" id="UP001596083">
    <property type="component" value="Unassembled WGS sequence"/>
</dbReference>
<dbReference type="EMBL" id="JBHSPB010000021">
    <property type="protein sequence ID" value="MFC5723921.1"/>
    <property type="molecule type" value="Genomic_DNA"/>
</dbReference>
<evidence type="ECO:0000259" key="2">
    <source>
        <dbReference type="Pfam" id="PF04149"/>
    </source>
</evidence>
<accession>A0ABW0Z513</accession>
<feature type="region of interest" description="Disordered" evidence="1">
    <location>
        <begin position="1"/>
        <end position="22"/>
    </location>
</feature>
<name>A0ABW0Z513_9ACTN</name>
<dbReference type="RefSeq" id="WP_390320355.1">
    <property type="nucleotide sequence ID" value="NZ_JBHSPB010000021.1"/>
</dbReference>
<feature type="domain" description="DUF397" evidence="2">
    <location>
        <begin position="9"/>
        <end position="63"/>
    </location>
</feature>
<proteinExistence type="predicted"/>
<evidence type="ECO:0000256" key="1">
    <source>
        <dbReference type="SAM" id="MobiDB-lite"/>
    </source>
</evidence>
<keyword evidence="4" id="KW-1185">Reference proteome</keyword>
<evidence type="ECO:0000313" key="4">
    <source>
        <dbReference type="Proteomes" id="UP001596083"/>
    </source>
</evidence>
<gene>
    <name evidence="3" type="ORF">ACFP1Z_27525</name>
</gene>
<organism evidence="3 4">
    <name type="scientific">Streptomyces gamaensis</name>
    <dbReference type="NCBI Taxonomy" id="1763542"/>
    <lineage>
        <taxon>Bacteria</taxon>
        <taxon>Bacillati</taxon>
        <taxon>Actinomycetota</taxon>
        <taxon>Actinomycetes</taxon>
        <taxon>Kitasatosporales</taxon>
        <taxon>Streptomycetaceae</taxon>
        <taxon>Streptomyces</taxon>
    </lineage>
</organism>
<dbReference type="Pfam" id="PF04149">
    <property type="entry name" value="DUF397"/>
    <property type="match status" value="1"/>
</dbReference>
<comment type="caution">
    <text evidence="3">The sequence shown here is derived from an EMBL/GenBank/DDBJ whole genome shotgun (WGS) entry which is preliminary data.</text>
</comment>